<dbReference type="Pfam" id="PF13411">
    <property type="entry name" value="MerR_1"/>
    <property type="match status" value="1"/>
</dbReference>
<evidence type="ECO:0000313" key="2">
    <source>
        <dbReference type="EMBL" id="HFC46450.1"/>
    </source>
</evidence>
<name>A0A7V2WSP1_9BACT</name>
<sequence length="86" mass="9660">MGVRLDLCEVSKRLEVDPKTICALAKAGLVSAERDESGYLFFDETEVARLDLILSLKNDWGYSISTLKSTVFRGVHHRTCEISHSM</sequence>
<reference evidence="2" key="1">
    <citation type="journal article" date="2020" name="mSystems">
        <title>Genome- and Community-Level Interaction Insights into Carbon Utilization and Element Cycling Functions of Hydrothermarchaeota in Hydrothermal Sediment.</title>
        <authorList>
            <person name="Zhou Z."/>
            <person name="Liu Y."/>
            <person name="Xu W."/>
            <person name="Pan J."/>
            <person name="Luo Z.H."/>
            <person name="Li M."/>
        </authorList>
    </citation>
    <scope>NUCLEOTIDE SEQUENCE [LARGE SCALE GENOMIC DNA]</scope>
    <source>
        <strain evidence="2">HyVt-503</strain>
    </source>
</reference>
<accession>A0A7V2WSP1</accession>
<dbReference type="AlphaFoldDB" id="A0A7V2WSP1"/>
<protein>
    <submittedName>
        <fullName evidence="2">MerR family transcriptional regulator</fullName>
    </submittedName>
</protein>
<dbReference type="CDD" id="cd00592">
    <property type="entry name" value="HTH_MerR-like"/>
    <property type="match status" value="1"/>
</dbReference>
<dbReference type="Proteomes" id="UP000885797">
    <property type="component" value="Unassembled WGS sequence"/>
</dbReference>
<proteinExistence type="predicted"/>
<dbReference type="InterPro" id="IPR009061">
    <property type="entry name" value="DNA-bd_dom_put_sf"/>
</dbReference>
<gene>
    <name evidence="2" type="ORF">ENJ63_01060</name>
</gene>
<dbReference type="SUPFAM" id="SSF46955">
    <property type="entry name" value="Putative DNA-binding domain"/>
    <property type="match status" value="1"/>
</dbReference>
<dbReference type="EMBL" id="DRND01000092">
    <property type="protein sequence ID" value="HFC46450.1"/>
    <property type="molecule type" value="Genomic_DNA"/>
</dbReference>
<feature type="domain" description="HTH merR-type" evidence="1">
    <location>
        <begin position="9"/>
        <end position="74"/>
    </location>
</feature>
<comment type="caution">
    <text evidence="2">The sequence shown here is derived from an EMBL/GenBank/DDBJ whole genome shotgun (WGS) entry which is preliminary data.</text>
</comment>
<dbReference type="GO" id="GO:0006355">
    <property type="term" value="P:regulation of DNA-templated transcription"/>
    <property type="evidence" value="ECO:0007669"/>
    <property type="project" value="InterPro"/>
</dbReference>
<dbReference type="Gene3D" id="1.10.1660.10">
    <property type="match status" value="1"/>
</dbReference>
<organism evidence="2">
    <name type="scientific">Dissulfuribacter thermophilus</name>
    <dbReference type="NCBI Taxonomy" id="1156395"/>
    <lineage>
        <taxon>Bacteria</taxon>
        <taxon>Pseudomonadati</taxon>
        <taxon>Thermodesulfobacteriota</taxon>
        <taxon>Dissulfuribacteria</taxon>
        <taxon>Dissulfuribacterales</taxon>
        <taxon>Dissulfuribacteraceae</taxon>
        <taxon>Dissulfuribacter</taxon>
    </lineage>
</organism>
<dbReference type="GO" id="GO:0003677">
    <property type="term" value="F:DNA binding"/>
    <property type="evidence" value="ECO:0007669"/>
    <property type="project" value="InterPro"/>
</dbReference>
<evidence type="ECO:0000259" key="1">
    <source>
        <dbReference type="SMART" id="SM00422"/>
    </source>
</evidence>
<dbReference type="SMART" id="SM00422">
    <property type="entry name" value="HTH_MERR"/>
    <property type="match status" value="1"/>
</dbReference>
<dbReference type="InterPro" id="IPR000551">
    <property type="entry name" value="MerR-type_HTH_dom"/>
</dbReference>